<protein>
    <submittedName>
        <fullName evidence="1">Uncharacterized protein</fullName>
    </submittedName>
</protein>
<dbReference type="AlphaFoldDB" id="A0A0L1J5W8"/>
<feature type="non-terminal residue" evidence="1">
    <location>
        <position position="73"/>
    </location>
</feature>
<reference evidence="1 2" key="1">
    <citation type="submission" date="2014-06" db="EMBL/GenBank/DDBJ databases">
        <title>The Genome of the Aflatoxigenic Filamentous Fungus Aspergillus nomius.</title>
        <authorList>
            <person name="Moore M.G."/>
            <person name="Shannon B.M."/>
            <person name="Brian M.M."/>
        </authorList>
    </citation>
    <scope>NUCLEOTIDE SEQUENCE [LARGE SCALE GENOMIC DNA]</scope>
    <source>
        <strain evidence="1 2">NRRL 13137</strain>
    </source>
</reference>
<evidence type="ECO:0000313" key="2">
    <source>
        <dbReference type="Proteomes" id="UP000037505"/>
    </source>
</evidence>
<comment type="caution">
    <text evidence="1">The sequence shown here is derived from an EMBL/GenBank/DDBJ whole genome shotgun (WGS) entry which is preliminary data.</text>
</comment>
<dbReference type="Proteomes" id="UP000037505">
    <property type="component" value="Unassembled WGS sequence"/>
</dbReference>
<accession>A0A0L1J5W8</accession>
<dbReference type="GeneID" id="26806621"/>
<sequence>MRGIYILKVILGGFTRDKETTKGASIDLQIEMVAGSRPTLCTLTQLRWDIYHATVAKSARLSADRCGFRGFRG</sequence>
<evidence type="ECO:0000313" key="1">
    <source>
        <dbReference type="EMBL" id="KNG87216.1"/>
    </source>
</evidence>
<proteinExistence type="predicted"/>
<organism evidence="1 2">
    <name type="scientific">Aspergillus nomiae NRRL (strain ATCC 15546 / NRRL 13137 / CBS 260.88 / M93)</name>
    <dbReference type="NCBI Taxonomy" id="1509407"/>
    <lineage>
        <taxon>Eukaryota</taxon>
        <taxon>Fungi</taxon>
        <taxon>Dikarya</taxon>
        <taxon>Ascomycota</taxon>
        <taxon>Pezizomycotina</taxon>
        <taxon>Eurotiomycetes</taxon>
        <taxon>Eurotiomycetidae</taxon>
        <taxon>Eurotiales</taxon>
        <taxon>Aspergillaceae</taxon>
        <taxon>Aspergillus</taxon>
        <taxon>Aspergillus subgen. Circumdati</taxon>
    </lineage>
</organism>
<dbReference type="EMBL" id="JNOM01000088">
    <property type="protein sequence ID" value="KNG87216.1"/>
    <property type="molecule type" value="Genomic_DNA"/>
</dbReference>
<keyword evidence="2" id="KW-1185">Reference proteome</keyword>
<dbReference type="RefSeq" id="XP_015408139.1">
    <property type="nucleotide sequence ID" value="XM_015550074.1"/>
</dbReference>
<name>A0A0L1J5W8_ASPN3</name>
<gene>
    <name evidence="1" type="ORF">ANOM_004817</name>
</gene>